<evidence type="ECO:0000256" key="5">
    <source>
        <dbReference type="ARBA" id="ARBA00047770"/>
    </source>
</evidence>
<dbReference type="Proteomes" id="UP000053237">
    <property type="component" value="Unassembled WGS sequence"/>
</dbReference>
<name>A0A024GRW8_9STRA</name>
<dbReference type="SUPFAM" id="SSF53335">
    <property type="entry name" value="S-adenosyl-L-methionine-dependent methyltransferases"/>
    <property type="match status" value="1"/>
</dbReference>
<dbReference type="PANTHER" id="PTHR21451:SF19">
    <property type="entry name" value="ACTIVATED IN BLOCKED UNFOLDED PROTEIN RESPONSE"/>
    <property type="match status" value="1"/>
</dbReference>
<keyword evidence="3" id="KW-0156">Chromatin regulator</keyword>
<dbReference type="InterPro" id="IPR029063">
    <property type="entry name" value="SAM-dependent_MTases_sf"/>
</dbReference>
<evidence type="ECO:0000256" key="2">
    <source>
        <dbReference type="ARBA" id="ARBA00020987"/>
    </source>
</evidence>
<evidence type="ECO:0000313" key="7">
    <source>
        <dbReference type="EMBL" id="CCI49521.1"/>
    </source>
</evidence>
<accession>A0A024GRW8</accession>
<evidence type="ECO:0000256" key="4">
    <source>
        <dbReference type="ARBA" id="ARBA00029821"/>
    </source>
</evidence>
<evidence type="ECO:0000259" key="6">
    <source>
        <dbReference type="Pfam" id="PF08123"/>
    </source>
</evidence>
<comment type="catalytic activity">
    <reaction evidence="5">
        <text>L-lysyl(79)-[histone H3] + 3 S-adenosyl-L-methionine = N(6),N(6),N(6)-trimethyl-L-lysyl(79)-[histone H3] + 3 S-adenosyl-L-homocysteine + 3 H(+)</text>
        <dbReference type="Rhea" id="RHEA:60328"/>
        <dbReference type="Rhea" id="RHEA-COMP:15549"/>
        <dbReference type="Rhea" id="RHEA-COMP:15552"/>
        <dbReference type="ChEBI" id="CHEBI:15378"/>
        <dbReference type="ChEBI" id="CHEBI:29969"/>
        <dbReference type="ChEBI" id="CHEBI:57856"/>
        <dbReference type="ChEBI" id="CHEBI:59789"/>
        <dbReference type="ChEBI" id="CHEBI:61961"/>
        <dbReference type="EC" id="2.1.1.360"/>
    </reaction>
</comment>
<reference evidence="7 8" key="1">
    <citation type="submission" date="2012-05" db="EMBL/GenBank/DDBJ databases">
        <title>Recombination and specialization in a pathogen metapopulation.</title>
        <authorList>
            <person name="Gardiner A."/>
            <person name="Kemen E."/>
            <person name="Schultz-Larsen T."/>
            <person name="MacLean D."/>
            <person name="Van Oosterhout C."/>
            <person name="Jones J.D.G."/>
        </authorList>
    </citation>
    <scope>NUCLEOTIDE SEQUENCE [LARGE SCALE GENOMIC DNA]</scope>
    <source>
        <strain evidence="7 8">Ac Nc2</strain>
    </source>
</reference>
<proteinExistence type="predicted"/>
<dbReference type="OrthoDB" id="443402at2759"/>
<dbReference type="InterPro" id="IPR025789">
    <property type="entry name" value="DOT1_dom"/>
</dbReference>
<evidence type="ECO:0000256" key="1">
    <source>
        <dbReference type="ARBA" id="ARBA00012190"/>
    </source>
</evidence>
<evidence type="ECO:0000313" key="8">
    <source>
        <dbReference type="Proteomes" id="UP000053237"/>
    </source>
</evidence>
<dbReference type="EMBL" id="CAIX01000307">
    <property type="protein sequence ID" value="CCI49521.1"/>
    <property type="molecule type" value="Genomic_DNA"/>
</dbReference>
<comment type="caution">
    <text evidence="7">The sequence shown here is derived from an EMBL/GenBank/DDBJ whole genome shotgun (WGS) entry which is preliminary data.</text>
</comment>
<protein>
    <recommendedName>
        <fullName evidence="2">Histone-lysine N-methyltransferase, H3 lysine-79 specific</fullName>
        <ecNumber evidence="1">2.1.1.360</ecNumber>
    </recommendedName>
    <alternativeName>
        <fullName evidence="4">Histone H3-K79 methyltransferase</fullName>
    </alternativeName>
</protein>
<dbReference type="GO" id="GO:0140956">
    <property type="term" value="F:histone H3K79 trimethyltransferase activity"/>
    <property type="evidence" value="ECO:0007669"/>
    <property type="project" value="UniProtKB-EC"/>
</dbReference>
<dbReference type="GO" id="GO:0051726">
    <property type="term" value="P:regulation of cell cycle"/>
    <property type="evidence" value="ECO:0007669"/>
    <property type="project" value="InterPro"/>
</dbReference>
<sequence length="330" mass="37643">MSFSGFDNFDKILLAFSQQATKCQKYDPNDEDWQQLLQLSTYVRKEVAQLLQEPKGQQILKDSNALEKIKSLIPDSAKAELENMKVQDFALTILYEQPFQFFSKVYHGFGSEYGKELSMQAREDANINESSYIYGEIDFFAFVDVLQWVIRQGSIMKNEAVFYDLVGSGTGKAVIAASLLYNFDKVIGIEALEPLNTFAKKRAVKLRNLTKNNCLASSIEFWYGSFLEKDWTDGTIVFCHATCFSDSDWRSISLVAEKLKQGSYVITASQILQSALFEVVKSEQVKTSWGTAKIYIHRRRNIGRWASKILRGGRASRLDWKPEVKDSILD</sequence>
<feature type="domain" description="DOT1" evidence="6">
    <location>
        <begin position="130"/>
        <end position="275"/>
    </location>
</feature>
<dbReference type="InParanoid" id="A0A024GRW8"/>
<evidence type="ECO:0000256" key="3">
    <source>
        <dbReference type="ARBA" id="ARBA00022853"/>
    </source>
</evidence>
<dbReference type="Gene3D" id="3.40.50.150">
    <property type="entry name" value="Vaccinia Virus protein VP39"/>
    <property type="match status" value="1"/>
</dbReference>
<dbReference type="InterPro" id="IPR030445">
    <property type="entry name" value="H3-K79_meTrfase"/>
</dbReference>
<dbReference type="PANTHER" id="PTHR21451">
    <property type="entry name" value="HISTONE H3 METHYLTRANSFERASE"/>
    <property type="match status" value="1"/>
</dbReference>
<keyword evidence="8" id="KW-1185">Reference proteome</keyword>
<organism evidence="7 8">
    <name type="scientific">Albugo candida</name>
    <dbReference type="NCBI Taxonomy" id="65357"/>
    <lineage>
        <taxon>Eukaryota</taxon>
        <taxon>Sar</taxon>
        <taxon>Stramenopiles</taxon>
        <taxon>Oomycota</taxon>
        <taxon>Peronosporomycetes</taxon>
        <taxon>Albuginales</taxon>
        <taxon>Albuginaceae</taxon>
        <taxon>Albugo</taxon>
    </lineage>
</organism>
<gene>
    <name evidence="7" type="ORF">BN9_108590</name>
</gene>
<dbReference type="AlphaFoldDB" id="A0A024GRW8"/>
<dbReference type="EC" id="2.1.1.360" evidence="1"/>
<dbReference type="Pfam" id="PF08123">
    <property type="entry name" value="DOT1"/>
    <property type="match status" value="1"/>
</dbReference>